<comment type="caution">
    <text evidence="2">The sequence shown here is derived from an EMBL/GenBank/DDBJ whole genome shotgun (WGS) entry which is preliminary data.</text>
</comment>
<keyword evidence="1" id="KW-0812">Transmembrane</keyword>
<name>A0ABT4A0K5_9BACT</name>
<keyword evidence="1" id="KW-0472">Membrane</keyword>
<evidence type="ECO:0000313" key="3">
    <source>
        <dbReference type="Proteomes" id="UP001207654"/>
    </source>
</evidence>
<evidence type="ECO:0000256" key="1">
    <source>
        <dbReference type="SAM" id="Phobius"/>
    </source>
</evidence>
<evidence type="ECO:0008006" key="4">
    <source>
        <dbReference type="Google" id="ProtNLM"/>
    </source>
</evidence>
<proteinExistence type="predicted"/>
<gene>
    <name evidence="2" type="ORF">OV287_11830</name>
</gene>
<feature type="transmembrane region" description="Helical" evidence="1">
    <location>
        <begin position="37"/>
        <end position="57"/>
    </location>
</feature>
<keyword evidence="1" id="KW-1133">Transmembrane helix</keyword>
<dbReference type="Pfam" id="PF12869">
    <property type="entry name" value="tRNA_anti-like"/>
    <property type="match status" value="1"/>
</dbReference>
<keyword evidence="3" id="KW-1185">Reference proteome</keyword>
<dbReference type="RefSeq" id="WP_267534131.1">
    <property type="nucleotide sequence ID" value="NZ_JAPNKA010000001.1"/>
</dbReference>
<protein>
    <recommendedName>
        <fullName evidence="4">Zinc-ribbon domain-containing protein</fullName>
    </recommendedName>
</protein>
<accession>A0ABT4A0K5</accession>
<dbReference type="EMBL" id="JAPNKA010000001">
    <property type="protein sequence ID" value="MCY1075183.1"/>
    <property type="molecule type" value="Genomic_DNA"/>
</dbReference>
<organism evidence="2 3">
    <name type="scientific">Archangium lansingense</name>
    <dbReference type="NCBI Taxonomy" id="2995310"/>
    <lineage>
        <taxon>Bacteria</taxon>
        <taxon>Pseudomonadati</taxon>
        <taxon>Myxococcota</taxon>
        <taxon>Myxococcia</taxon>
        <taxon>Myxococcales</taxon>
        <taxon>Cystobacterineae</taxon>
        <taxon>Archangiaceae</taxon>
        <taxon>Archangium</taxon>
    </lineage>
</organism>
<sequence length="183" mass="19215">MALVKCKQCGNEVATNAAACPKCGAPPPRRASIGKKVAIALAGLFGLCFFGTCISSLSNGGNRGSASATRTSARSTQPATPVDIRTLLGEYSGNEVRADANYKGRIIQTTGIVRDVKRDIVDSIYVTLGTGQQLEIPVVQCLFDEVHAKKAASLSSGARVTVRGRVDGLLMNVVVRECEFVGL</sequence>
<reference evidence="2 3" key="1">
    <citation type="submission" date="2022-11" db="EMBL/GenBank/DDBJ databases">
        <title>Minimal conservation of predation-associated metabolite biosynthetic gene clusters underscores biosynthetic potential of Myxococcota including descriptions for ten novel species: Archangium lansinium sp. nov., Myxococcus landrumus sp. nov., Nannocystis bai.</title>
        <authorList>
            <person name="Ahearne A."/>
            <person name="Stevens C."/>
            <person name="Phillips K."/>
        </authorList>
    </citation>
    <scope>NUCLEOTIDE SEQUENCE [LARGE SCALE GENOMIC DNA]</scope>
    <source>
        <strain evidence="2 3">MIWBW</strain>
    </source>
</reference>
<evidence type="ECO:0000313" key="2">
    <source>
        <dbReference type="EMBL" id="MCY1075183.1"/>
    </source>
</evidence>
<dbReference type="InterPro" id="IPR024422">
    <property type="entry name" value="Protein_unknown_function_OB"/>
</dbReference>
<dbReference type="Proteomes" id="UP001207654">
    <property type="component" value="Unassembled WGS sequence"/>
</dbReference>